<evidence type="ECO:0000259" key="3">
    <source>
        <dbReference type="Pfam" id="PF24883"/>
    </source>
</evidence>
<dbReference type="SMART" id="SM00248">
    <property type="entry name" value="ANK"/>
    <property type="match status" value="4"/>
</dbReference>
<organism evidence="4 5">
    <name type="scientific">Fusarium sarcochroum</name>
    <dbReference type="NCBI Taxonomy" id="1208366"/>
    <lineage>
        <taxon>Eukaryota</taxon>
        <taxon>Fungi</taxon>
        <taxon>Dikarya</taxon>
        <taxon>Ascomycota</taxon>
        <taxon>Pezizomycotina</taxon>
        <taxon>Sordariomycetes</taxon>
        <taxon>Hypocreomycetidae</taxon>
        <taxon>Hypocreales</taxon>
        <taxon>Nectriaceae</taxon>
        <taxon>Fusarium</taxon>
        <taxon>Fusarium lateritium species complex</taxon>
    </lineage>
</organism>
<dbReference type="InterPro" id="IPR036770">
    <property type="entry name" value="Ankyrin_rpt-contain_sf"/>
</dbReference>
<keyword evidence="5" id="KW-1185">Reference proteome</keyword>
<dbReference type="InterPro" id="IPR056884">
    <property type="entry name" value="NPHP3-like_N"/>
</dbReference>
<dbReference type="Gene3D" id="3.40.50.300">
    <property type="entry name" value="P-loop containing nucleotide triphosphate hydrolases"/>
    <property type="match status" value="1"/>
</dbReference>
<dbReference type="Proteomes" id="UP000622797">
    <property type="component" value="Unassembled WGS sequence"/>
</dbReference>
<accession>A0A8H4UAQ3</accession>
<comment type="caution">
    <text evidence="4">The sequence shown here is derived from an EMBL/GenBank/DDBJ whole genome shotgun (WGS) entry which is preliminary data.</text>
</comment>
<dbReference type="PANTHER" id="PTHR10039">
    <property type="entry name" value="AMELOGENIN"/>
    <property type="match status" value="1"/>
</dbReference>
<dbReference type="OrthoDB" id="7464126at2759"/>
<dbReference type="SUPFAM" id="SSF48403">
    <property type="entry name" value="Ankyrin repeat"/>
    <property type="match status" value="1"/>
</dbReference>
<dbReference type="SUPFAM" id="SSF52540">
    <property type="entry name" value="P-loop containing nucleoside triphosphate hydrolases"/>
    <property type="match status" value="1"/>
</dbReference>
<dbReference type="PANTHER" id="PTHR10039:SF10">
    <property type="entry name" value="NACHT DOMAIN-CONTAINING PROTEIN"/>
    <property type="match status" value="1"/>
</dbReference>
<dbReference type="EMBL" id="JABEXW010000049">
    <property type="protein sequence ID" value="KAF4972715.1"/>
    <property type="molecule type" value="Genomic_DNA"/>
</dbReference>
<evidence type="ECO:0000256" key="1">
    <source>
        <dbReference type="ARBA" id="ARBA00022737"/>
    </source>
</evidence>
<dbReference type="PROSITE" id="PS50297">
    <property type="entry name" value="ANK_REP_REGION"/>
    <property type="match status" value="2"/>
</dbReference>
<feature type="repeat" description="ANK" evidence="2">
    <location>
        <begin position="1058"/>
        <end position="1090"/>
    </location>
</feature>
<dbReference type="Gene3D" id="1.25.40.20">
    <property type="entry name" value="Ankyrin repeat-containing domain"/>
    <property type="match status" value="2"/>
</dbReference>
<dbReference type="AlphaFoldDB" id="A0A8H4UAQ3"/>
<name>A0A8H4UAQ3_9HYPO</name>
<evidence type="ECO:0000313" key="4">
    <source>
        <dbReference type="EMBL" id="KAF4972715.1"/>
    </source>
</evidence>
<proteinExistence type="predicted"/>
<evidence type="ECO:0000313" key="5">
    <source>
        <dbReference type="Proteomes" id="UP000622797"/>
    </source>
</evidence>
<dbReference type="Pfam" id="PF00023">
    <property type="entry name" value="Ank"/>
    <property type="match status" value="1"/>
</dbReference>
<dbReference type="PROSITE" id="PS50088">
    <property type="entry name" value="ANK_REPEAT"/>
    <property type="match status" value="2"/>
</dbReference>
<keyword evidence="2" id="KW-0040">ANK repeat</keyword>
<dbReference type="InterPro" id="IPR002110">
    <property type="entry name" value="Ankyrin_rpt"/>
</dbReference>
<keyword evidence="1" id="KW-0677">Repeat</keyword>
<evidence type="ECO:0000256" key="2">
    <source>
        <dbReference type="PROSITE-ProRule" id="PRU00023"/>
    </source>
</evidence>
<feature type="repeat" description="ANK" evidence="2">
    <location>
        <begin position="871"/>
        <end position="909"/>
    </location>
</feature>
<reference evidence="4" key="2">
    <citation type="submission" date="2020-05" db="EMBL/GenBank/DDBJ databases">
        <authorList>
            <person name="Kim H.-S."/>
            <person name="Proctor R.H."/>
            <person name="Brown D.W."/>
        </authorList>
    </citation>
    <scope>NUCLEOTIDE SEQUENCE</scope>
    <source>
        <strain evidence="4">NRRL 20472</strain>
    </source>
</reference>
<reference evidence="4" key="1">
    <citation type="journal article" date="2020" name="BMC Genomics">
        <title>Correction to: Identification and distribution of gene clusters required for synthesis of sphingolipid metabolism inhibitors in diverse species of the filamentous fungus Fusarium.</title>
        <authorList>
            <person name="Kim H.S."/>
            <person name="Lohmar J.M."/>
            <person name="Busman M."/>
            <person name="Brown D.W."/>
            <person name="Naumann T.A."/>
            <person name="Divon H.H."/>
            <person name="Lysoe E."/>
            <person name="Uhlig S."/>
            <person name="Proctor R.H."/>
        </authorList>
    </citation>
    <scope>NUCLEOTIDE SEQUENCE</scope>
    <source>
        <strain evidence="4">NRRL 20472</strain>
    </source>
</reference>
<sequence length="1222" mass="139047">MSAVTNITTALSPDVRLIKVVSEFGAGLDDKYRPIFKTWQTLTPPLETDVIRAPKKGISEAKPPEQKIAIGYLSYFEKVSLLLMRLGHSTVVQRDRMQLFPNDPDLKTFTCEYLIIVVEICKQVTSPDKYRRHYHPGNLPFWSESKRRLAEDWRIQVLRQLSPHQDKFESTWRRERRKGSVEWVFNHQRYINWKSGSSSSTLLLHGPLGSGKTVTMANITAKFWPSLSTPARLIDLGQYAVALFFCQFLDQETIRPRTLLGSIAHQFLRLLKLPVDHPAILNYSRESTANDTDSIVDYIKMHFPRNHHYYLVLDGLDELSIDDACEILQPLASLQTHFLLHVCCSVRTESCIRRMASQTLMKAELISMSSVEKDKEIESYIEGELLRRIHAQRLGETTQKLIRDTLVVGAQGMYLWVVLQLDSLFPLYGQTVTTSGDFAHILSRLPTKLFETFEAALERIQDQRYGSRIFELVAAAKRPLTKNELRTALNIEPGVPVWNPNTLPLDPDALIYCCSGGLLQIDEEEGTVHFMHHSALRHVLTDSQEEEEELIEEGVEETIDYFMGQSQSGVDDAKEVFENDWRDPAQLGIKKVDYQALDTSESSQTPQKGHVSESYTARSREKHRYETFLFSSHQADTTIGYISMACLLLEQHDRRVRQSKRLVVNEKTRRMISTAVVPESLLSRFMITILQPQINNNNSNYQTSWFDIARIMEDLSVAQVPIGVGEGHLFYNYAETHWLDHTSRSCFDPNDELDFHDLFVKLVHDNPPGLLFSWDRNRHSGGIVAWAQSAYHFRLLYELLCTSNGLDCRNIVQTFCAIPLSQSSGFLCHDSLPADILCRFLIEDCCNVAGVETLLSLGALPNEQSKDESWKGWTPLQLAIQRMKEERHYEVDVVRCLLHAGADVGGTHTVPPPILSVIRDFWGAGYQLLFAHGARVAQALQGAGGGRTSLHLAGLDLAMFRGSDADEMIQDMVDCGASVKDYFKQQRWPVSFRSQDDYLYRPLVPYVFSGEDDDWVSVEDASPKQRHYHDVEDPAQADIRVLYWLCRTKCNVNIASVNGITPLGLAVESSDARLVQCLLKAGANPNLPYILGHLFSETNRPLLTAGRKGNEKIVRLLICYGASLHKVLDGDTILSLTVKEFEDYRRPKEHLSPYSLGSRLSADRDHTHEGREVVDGPPLLNTLLRAIAEYHQDYRPLNDLQQKRLGMAKDELWRELRKFLSI</sequence>
<feature type="domain" description="Nephrocystin 3-like N-terminal" evidence="3">
    <location>
        <begin position="179"/>
        <end position="344"/>
    </location>
</feature>
<dbReference type="Pfam" id="PF24883">
    <property type="entry name" value="NPHP3_N"/>
    <property type="match status" value="1"/>
</dbReference>
<dbReference type="Pfam" id="PF12796">
    <property type="entry name" value="Ank_2"/>
    <property type="match status" value="1"/>
</dbReference>
<gene>
    <name evidence="4" type="ORF">FSARC_780</name>
</gene>
<dbReference type="InterPro" id="IPR027417">
    <property type="entry name" value="P-loop_NTPase"/>
</dbReference>
<protein>
    <recommendedName>
        <fullName evidence="3">Nephrocystin 3-like N-terminal domain-containing protein</fullName>
    </recommendedName>
</protein>